<proteinExistence type="predicted"/>
<dbReference type="OrthoDB" id="5116324at2"/>
<feature type="transmembrane region" description="Helical" evidence="1">
    <location>
        <begin position="24"/>
        <end position="42"/>
    </location>
</feature>
<evidence type="ECO:0000313" key="2">
    <source>
        <dbReference type="EMBL" id="TFD26467.1"/>
    </source>
</evidence>
<keyword evidence="1" id="KW-0472">Membrane</keyword>
<evidence type="ECO:0000313" key="3">
    <source>
        <dbReference type="Proteomes" id="UP000298424"/>
    </source>
</evidence>
<dbReference type="EMBL" id="SOGT01000008">
    <property type="protein sequence ID" value="TFD26467.1"/>
    <property type="molecule type" value="Genomic_DNA"/>
</dbReference>
<protein>
    <submittedName>
        <fullName evidence="2">Uncharacterized protein</fullName>
    </submittedName>
</protein>
<keyword evidence="1" id="KW-1133">Transmembrane helix</keyword>
<comment type="caution">
    <text evidence="2">The sequence shown here is derived from an EMBL/GenBank/DDBJ whole genome shotgun (WGS) entry which is preliminary data.</text>
</comment>
<sequence length="215" mass="23856">MREGFEPAVRHVLRPRRKLVKRSIIAALSLLVPVLIVLYWLTIPRNTWIFVAAVQFGLTLLGVIAVFGARRVCVTVAAGRLESRNLLGRVTNFGTAEIASVVLVELYQSEMVETLSHLYLLDSAGDVLLRLRGQVWPRSGLENISDALGVRVVRPPDPLTVSELGRLRPRLVHRWTRHAARLGNSSPRASARRVPAPFGRLVPPVGHDVGHARTR</sequence>
<reference evidence="2 3" key="1">
    <citation type="submission" date="2019-03" db="EMBL/GenBank/DDBJ databases">
        <title>Genomics of glacier-inhabiting Cryobacterium strains.</title>
        <authorList>
            <person name="Liu Q."/>
            <person name="Xin Y.-H."/>
        </authorList>
    </citation>
    <scope>NUCLEOTIDE SEQUENCE [LARGE SCALE GENOMIC DNA]</scope>
    <source>
        <strain evidence="2 3">TMT1-1</strain>
    </source>
</reference>
<evidence type="ECO:0000256" key="1">
    <source>
        <dbReference type="SAM" id="Phobius"/>
    </source>
</evidence>
<dbReference type="AlphaFoldDB" id="A0A4R8ZI72"/>
<keyword evidence="1" id="KW-0812">Transmembrane</keyword>
<name>A0A4R8ZI72_9MICO</name>
<dbReference type="Proteomes" id="UP000298424">
    <property type="component" value="Unassembled WGS sequence"/>
</dbReference>
<keyword evidence="3" id="KW-1185">Reference proteome</keyword>
<gene>
    <name evidence="2" type="ORF">E3T27_06605</name>
</gene>
<feature type="transmembrane region" description="Helical" evidence="1">
    <location>
        <begin position="48"/>
        <end position="69"/>
    </location>
</feature>
<accession>A0A4R8ZI72</accession>
<organism evidence="2 3">
    <name type="scientific">Cryobacterium lyxosi</name>
    <dbReference type="NCBI Taxonomy" id="1259228"/>
    <lineage>
        <taxon>Bacteria</taxon>
        <taxon>Bacillati</taxon>
        <taxon>Actinomycetota</taxon>
        <taxon>Actinomycetes</taxon>
        <taxon>Micrococcales</taxon>
        <taxon>Microbacteriaceae</taxon>
        <taxon>Cryobacterium</taxon>
    </lineage>
</organism>